<dbReference type="KEGG" id="mhu:Mhun_0914"/>
<evidence type="ECO:0000256" key="2">
    <source>
        <dbReference type="ARBA" id="ARBA00022670"/>
    </source>
</evidence>
<dbReference type="Proteomes" id="UP000001941">
    <property type="component" value="Chromosome"/>
</dbReference>
<keyword evidence="3" id="KW-0479">Metal-binding</keyword>
<dbReference type="InterPro" id="IPR024079">
    <property type="entry name" value="MetalloPept_cat_dom_sf"/>
</dbReference>
<dbReference type="GO" id="GO:0006508">
    <property type="term" value="P:proteolysis"/>
    <property type="evidence" value="ECO:0007669"/>
    <property type="project" value="UniProtKB-KW"/>
</dbReference>
<dbReference type="InParanoid" id="Q2FQR6"/>
<evidence type="ECO:0000256" key="4">
    <source>
        <dbReference type="ARBA" id="ARBA00022801"/>
    </source>
</evidence>
<dbReference type="Pfam" id="PF07998">
    <property type="entry name" value="Peptidase_M54"/>
    <property type="match status" value="1"/>
</dbReference>
<dbReference type="FunCoup" id="Q2FQR6">
    <property type="interactions" value="1"/>
</dbReference>
<sequence>MNILIFWDRDAPAGLEIPVARIISQIMDIPAEVCESPVLYNGFDRSRNQFDASAILTCLDVFSRRNEEKRFILLVTGDDIFRPGTRYVFGLSRPATGTAVISSARLRNEYWGLPSDEMMLIDRLSREGAHEIGHLLHLDHCTNTSCIMANPLTLDDLDNKKSMLCQTCMSKVQNSPLSVQL</sequence>
<dbReference type="EMBL" id="CP000254">
    <property type="protein sequence ID" value="ABD40664.1"/>
    <property type="molecule type" value="Genomic_DNA"/>
</dbReference>
<evidence type="ECO:0000256" key="3">
    <source>
        <dbReference type="ARBA" id="ARBA00022723"/>
    </source>
</evidence>
<keyword evidence="8" id="KW-1185">Reference proteome</keyword>
<protein>
    <submittedName>
        <fullName evidence="7">Zn-dependent proteases-like protein</fullName>
    </submittedName>
</protein>
<evidence type="ECO:0000313" key="8">
    <source>
        <dbReference type="Proteomes" id="UP000001941"/>
    </source>
</evidence>
<dbReference type="NCBIfam" id="NF033823">
    <property type="entry name" value="archmetzin"/>
    <property type="match status" value="1"/>
</dbReference>
<gene>
    <name evidence="7" type="ordered locus">Mhun_0914</name>
</gene>
<dbReference type="PANTHER" id="PTHR15910:SF1">
    <property type="entry name" value="ARCHAEMETZINCIN-2"/>
    <property type="match status" value="1"/>
</dbReference>
<proteinExistence type="predicted"/>
<evidence type="ECO:0000313" key="7">
    <source>
        <dbReference type="EMBL" id="ABD40664.1"/>
    </source>
</evidence>
<dbReference type="HOGENOM" id="CLU_108521_1_0_2"/>
<dbReference type="RefSeq" id="WP_011447943.1">
    <property type="nucleotide sequence ID" value="NC_007796.1"/>
</dbReference>
<dbReference type="OrthoDB" id="50281at2157"/>
<keyword evidence="5" id="KW-0862">Zinc</keyword>
<dbReference type="GO" id="GO:0008270">
    <property type="term" value="F:zinc ion binding"/>
    <property type="evidence" value="ECO:0007669"/>
    <property type="project" value="InterPro"/>
</dbReference>
<keyword evidence="6" id="KW-0482">Metalloprotease</keyword>
<dbReference type="eggNOG" id="arCOG00458">
    <property type="taxonomic scope" value="Archaea"/>
</dbReference>
<dbReference type="AlphaFoldDB" id="Q2FQR6"/>
<dbReference type="SUPFAM" id="SSF55486">
    <property type="entry name" value="Metalloproteases ('zincins'), catalytic domain"/>
    <property type="match status" value="1"/>
</dbReference>
<dbReference type="InterPro" id="IPR012962">
    <property type="entry name" value="Pept_M54_archaemetzincn"/>
</dbReference>
<dbReference type="InterPro" id="IPR012091">
    <property type="entry name" value="Pept_M54_archaemetzncn_arc/bac"/>
</dbReference>
<dbReference type="CDD" id="cd11375">
    <property type="entry name" value="Peptidase_M54"/>
    <property type="match status" value="1"/>
</dbReference>
<accession>Q2FQR6</accession>
<keyword evidence="2 7" id="KW-0645">Protease</keyword>
<reference evidence="8" key="1">
    <citation type="journal article" date="2016" name="Stand. Genomic Sci.">
        <title>Complete genome sequence of Methanospirillum hungatei type strain JF1.</title>
        <authorList>
            <person name="Gunsalus R.P."/>
            <person name="Cook L.E."/>
            <person name="Crable B."/>
            <person name="Rohlin L."/>
            <person name="McDonald E."/>
            <person name="Mouttaki H."/>
            <person name="Sieber J.R."/>
            <person name="Poweleit N."/>
            <person name="Zhou H."/>
            <person name="Lapidus A.L."/>
            <person name="Daligault H.E."/>
            <person name="Land M."/>
            <person name="Gilna P."/>
            <person name="Ivanova N."/>
            <person name="Kyrpides N."/>
            <person name="Culley D.E."/>
            <person name="McInerney M.J."/>
        </authorList>
    </citation>
    <scope>NUCLEOTIDE SEQUENCE [LARGE SCALE GENOMIC DNA]</scope>
    <source>
        <strain evidence="8">ATCC 27890 / DSM 864 / NBRC 100397 / JF-1</strain>
    </source>
</reference>
<dbReference type="EnsemblBacteria" id="ABD40664">
    <property type="protein sequence ID" value="ABD40664"/>
    <property type="gene ID" value="Mhun_0914"/>
</dbReference>
<evidence type="ECO:0000256" key="1">
    <source>
        <dbReference type="ARBA" id="ARBA00001947"/>
    </source>
</evidence>
<organism evidence="7 8">
    <name type="scientific">Methanospirillum hungatei JF-1 (strain ATCC 27890 / DSM 864 / NBRC 100397 / JF-1)</name>
    <dbReference type="NCBI Taxonomy" id="323259"/>
    <lineage>
        <taxon>Archaea</taxon>
        <taxon>Methanobacteriati</taxon>
        <taxon>Methanobacteriota</taxon>
        <taxon>Stenosarchaea group</taxon>
        <taxon>Methanomicrobia</taxon>
        <taxon>Methanomicrobiales</taxon>
        <taxon>Methanospirillaceae</taxon>
        <taxon>Methanospirillum</taxon>
    </lineage>
</organism>
<dbReference type="GeneID" id="3924140"/>
<evidence type="ECO:0000256" key="6">
    <source>
        <dbReference type="ARBA" id="ARBA00023049"/>
    </source>
</evidence>
<dbReference type="PANTHER" id="PTHR15910">
    <property type="entry name" value="ARCHAEMETZINCIN"/>
    <property type="match status" value="1"/>
</dbReference>
<dbReference type="Gene3D" id="3.40.390.10">
    <property type="entry name" value="Collagenase (Catalytic Domain)"/>
    <property type="match status" value="1"/>
</dbReference>
<name>Q2FQR6_METHJ</name>
<dbReference type="STRING" id="323259.Mhun_0914"/>
<dbReference type="GO" id="GO:0008237">
    <property type="term" value="F:metallopeptidase activity"/>
    <property type="evidence" value="ECO:0007669"/>
    <property type="project" value="UniProtKB-KW"/>
</dbReference>
<evidence type="ECO:0000256" key="5">
    <source>
        <dbReference type="ARBA" id="ARBA00022833"/>
    </source>
</evidence>
<keyword evidence="4" id="KW-0378">Hydrolase</keyword>
<comment type="cofactor">
    <cofactor evidence="1">
        <name>Zn(2+)</name>
        <dbReference type="ChEBI" id="CHEBI:29105"/>
    </cofactor>
</comment>